<gene>
    <name evidence="2" type="ORF">B296_00037751</name>
</gene>
<feature type="region of interest" description="Disordered" evidence="1">
    <location>
        <begin position="60"/>
        <end position="105"/>
    </location>
</feature>
<sequence length="105" mass="12061">MWLWLLENVPDQDWSMNKVSQPTFVKIAAMSYYTLNFKPRSAVSICTAGTSDFDRRWSISGGINRGREKEEENLESGAALPIRRPRDSLPASDFFSPREEKKHLP</sequence>
<accession>A0A426ZYL8</accession>
<evidence type="ECO:0000313" key="3">
    <source>
        <dbReference type="Proteomes" id="UP000287651"/>
    </source>
</evidence>
<feature type="compositionally biased region" description="Basic and acidic residues" evidence="1">
    <location>
        <begin position="96"/>
        <end position="105"/>
    </location>
</feature>
<dbReference type="AlphaFoldDB" id="A0A426ZYL8"/>
<organism evidence="2 3">
    <name type="scientific">Ensete ventricosum</name>
    <name type="common">Abyssinian banana</name>
    <name type="synonym">Musa ensete</name>
    <dbReference type="NCBI Taxonomy" id="4639"/>
    <lineage>
        <taxon>Eukaryota</taxon>
        <taxon>Viridiplantae</taxon>
        <taxon>Streptophyta</taxon>
        <taxon>Embryophyta</taxon>
        <taxon>Tracheophyta</taxon>
        <taxon>Spermatophyta</taxon>
        <taxon>Magnoliopsida</taxon>
        <taxon>Liliopsida</taxon>
        <taxon>Zingiberales</taxon>
        <taxon>Musaceae</taxon>
        <taxon>Ensete</taxon>
    </lineage>
</organism>
<name>A0A426ZYL8_ENSVE</name>
<comment type="caution">
    <text evidence="2">The sequence shown here is derived from an EMBL/GenBank/DDBJ whole genome shotgun (WGS) entry which is preliminary data.</text>
</comment>
<evidence type="ECO:0000313" key="2">
    <source>
        <dbReference type="EMBL" id="RRT69041.1"/>
    </source>
</evidence>
<dbReference type="EMBL" id="AMZH03004489">
    <property type="protein sequence ID" value="RRT69041.1"/>
    <property type="molecule type" value="Genomic_DNA"/>
</dbReference>
<dbReference type="Proteomes" id="UP000287651">
    <property type="component" value="Unassembled WGS sequence"/>
</dbReference>
<proteinExistence type="predicted"/>
<reference evidence="2 3" key="1">
    <citation type="journal article" date="2014" name="Agronomy (Basel)">
        <title>A Draft Genome Sequence for Ensete ventricosum, the Drought-Tolerant Tree Against Hunger.</title>
        <authorList>
            <person name="Harrison J."/>
            <person name="Moore K.A."/>
            <person name="Paszkiewicz K."/>
            <person name="Jones T."/>
            <person name="Grant M."/>
            <person name="Ambacheew D."/>
            <person name="Muzemil S."/>
            <person name="Studholme D.J."/>
        </authorList>
    </citation>
    <scope>NUCLEOTIDE SEQUENCE [LARGE SCALE GENOMIC DNA]</scope>
</reference>
<evidence type="ECO:0000256" key="1">
    <source>
        <dbReference type="SAM" id="MobiDB-lite"/>
    </source>
</evidence>
<protein>
    <submittedName>
        <fullName evidence="2">Uncharacterized protein</fullName>
    </submittedName>
</protein>